<dbReference type="STRING" id="693977.Deipr_0710"/>
<evidence type="ECO:0000313" key="3">
    <source>
        <dbReference type="Proteomes" id="UP000007718"/>
    </source>
</evidence>
<keyword evidence="1" id="KW-1133">Transmembrane helix</keyword>
<keyword evidence="3" id="KW-1185">Reference proteome</keyword>
<keyword evidence="1" id="KW-0812">Transmembrane</keyword>
<proteinExistence type="predicted"/>
<evidence type="ECO:0008006" key="4">
    <source>
        <dbReference type="Google" id="ProtNLM"/>
    </source>
</evidence>
<dbReference type="KEGG" id="dpt:Deipr_0710"/>
<gene>
    <name evidence="2" type="ordered locus">Deipr_0710</name>
</gene>
<protein>
    <recommendedName>
        <fullName evidence="4">Lipopolysaccharide assembly protein A domain-containing protein</fullName>
    </recommendedName>
</protein>
<organism evidence="2 3">
    <name type="scientific">Deinococcus proteolyticus (strain ATCC 35074 / DSM 20540 / JCM 6276 / NBRC 101906 / NCIMB 13154 / VKM Ac-1939 / CCM 2703 / MRP)</name>
    <dbReference type="NCBI Taxonomy" id="693977"/>
    <lineage>
        <taxon>Bacteria</taxon>
        <taxon>Thermotogati</taxon>
        <taxon>Deinococcota</taxon>
        <taxon>Deinococci</taxon>
        <taxon>Deinococcales</taxon>
        <taxon>Deinococcaceae</taxon>
        <taxon>Deinococcus</taxon>
    </lineage>
</organism>
<reference evidence="3" key="1">
    <citation type="submission" date="2011-02" db="EMBL/GenBank/DDBJ databases">
        <title>The complete sequence of chromosome of Deinococcus proteolyticus DSM 20540.</title>
        <authorList>
            <consortium name="US DOE Joint Genome Institute (JGI-PGF)"/>
            <person name="Lucas S."/>
            <person name="Copeland A."/>
            <person name="Lapidus A."/>
            <person name="Bruce D."/>
            <person name="Goodwin L."/>
            <person name="Pitluck S."/>
            <person name="Kyrpides N."/>
            <person name="Mavromatis K."/>
            <person name="Pagani I."/>
            <person name="Ivanova N."/>
            <person name="Ovchinnikova G."/>
            <person name="Zeytun A."/>
            <person name="Detter J.C."/>
            <person name="Han C."/>
            <person name="Land M."/>
            <person name="Hauser L."/>
            <person name="Markowitz V."/>
            <person name="Cheng J.-F."/>
            <person name="Hugenholtz P."/>
            <person name="Woyke T."/>
            <person name="Wu D."/>
            <person name="Pukall R."/>
            <person name="Steenblock K."/>
            <person name="Brambilla E."/>
            <person name="Klenk H.-P."/>
            <person name="Eisen J.A."/>
        </authorList>
    </citation>
    <scope>NUCLEOTIDE SEQUENCE [LARGE SCALE GENOMIC DNA]</scope>
    <source>
        <strain evidence="3">ATCC 35074 / DSM 20540 / JCM 6276 / NBRC 101906 / NCIMB 13154 / VKM Ac-1939 / CCM 2703 / MRP</strain>
    </source>
</reference>
<evidence type="ECO:0000313" key="2">
    <source>
        <dbReference type="EMBL" id="ADY25870.1"/>
    </source>
</evidence>
<dbReference type="RefSeq" id="WP_013614479.1">
    <property type="nucleotide sequence ID" value="NC_015161.1"/>
</dbReference>
<dbReference type="AlphaFoldDB" id="F0RLG6"/>
<sequence length="109" mass="11600">MQVLFALQVVVTVLLGGLLVLTALENGGTLSVPWLFSPEVSLVSQAQGLVGFAALGSVWTLLLLLPVLLGLNMQRLRAERLLAERERHLQALLRGQLPPAAAPAAEEPS</sequence>
<name>F0RLG6_DEIPM</name>
<evidence type="ECO:0000256" key="1">
    <source>
        <dbReference type="SAM" id="Phobius"/>
    </source>
</evidence>
<dbReference type="Proteomes" id="UP000007718">
    <property type="component" value="Chromosome"/>
</dbReference>
<feature type="transmembrane region" description="Helical" evidence="1">
    <location>
        <begin position="49"/>
        <end position="71"/>
    </location>
</feature>
<dbReference type="EMBL" id="CP002536">
    <property type="protein sequence ID" value="ADY25870.1"/>
    <property type="molecule type" value="Genomic_DNA"/>
</dbReference>
<keyword evidence="1" id="KW-0472">Membrane</keyword>
<accession>F0RLG6</accession>
<dbReference type="HOGENOM" id="CLU_2179523_0_0_0"/>
<reference evidence="2 3" key="2">
    <citation type="journal article" date="2012" name="Stand. Genomic Sci.">
        <title>Complete genome sequence of the orange-red pigmented, radioresistant Deinococcus proteolyticus type strain (MRP(T)).</title>
        <authorList>
            <person name="Copeland A."/>
            <person name="Zeytun A."/>
            <person name="Yassawong M."/>
            <person name="Nolan M."/>
            <person name="Lucas S."/>
            <person name="Hammon N."/>
            <person name="Deshpande S."/>
            <person name="Cheng J.F."/>
            <person name="Han C."/>
            <person name="Tapia R."/>
            <person name="Goodwin L.A."/>
            <person name="Pitluck S."/>
            <person name="Mavromatis K."/>
            <person name="Liolios K."/>
            <person name="Pagani I."/>
            <person name="Ivanova N."/>
            <person name="Mikhailova N."/>
            <person name="Pati A."/>
            <person name="Chen A."/>
            <person name="Palaniappan K."/>
            <person name="Land M."/>
            <person name="Hauser L."/>
            <person name="Jeffries C.D."/>
            <person name="Brambilla E.M."/>
            <person name="Rohde M."/>
            <person name="Sikorski J."/>
            <person name="Pukall R."/>
            <person name="Goker M."/>
            <person name="Detter J.C."/>
            <person name="Woyke T."/>
            <person name="Bristow J."/>
            <person name="Eisen J.A."/>
            <person name="Markowitz V."/>
            <person name="Hugenholtz P."/>
            <person name="Kyrpides N.C."/>
            <person name="Klenk H.P."/>
            <person name="Lapidus A."/>
        </authorList>
    </citation>
    <scope>NUCLEOTIDE SEQUENCE [LARGE SCALE GENOMIC DNA]</scope>
    <source>
        <strain evidence="3">ATCC 35074 / DSM 20540 / JCM 6276 / NBRC 101906 / NCIMB 13154 / VKM Ac-1939 / CCM 2703 / MRP</strain>
    </source>
</reference>